<sequence>MKTERQNSKLAMLTKDVEGKLATITATMQRVKGVMEVDYERFFRWHSEEAYRMNMCRFEYGRLHACLLTGDLDKVRQWLRQNADCIKELLLAEGARGYSVSASGLANVNALEAKRELRKQYLSMLDFIGNGAENERDGLNGESWLDAALKEI</sequence>
<reference evidence="1" key="1">
    <citation type="journal article" date="2021" name="Proc. Natl. Acad. Sci. U.S.A.">
        <title>A Catalog of Tens of Thousands of Viruses from Human Metagenomes Reveals Hidden Associations with Chronic Diseases.</title>
        <authorList>
            <person name="Tisza M.J."/>
            <person name="Buck C.B."/>
        </authorList>
    </citation>
    <scope>NUCLEOTIDE SEQUENCE</scope>
    <source>
        <strain evidence="1">CtuJM17</strain>
    </source>
</reference>
<name>A0A8S5PJD1_9CAUD</name>
<dbReference type="EMBL" id="BK015444">
    <property type="protein sequence ID" value="DAE07018.1"/>
    <property type="molecule type" value="Genomic_DNA"/>
</dbReference>
<accession>A0A8S5PJD1</accession>
<evidence type="ECO:0000313" key="1">
    <source>
        <dbReference type="EMBL" id="DAE07018.1"/>
    </source>
</evidence>
<proteinExistence type="predicted"/>
<protein>
    <submittedName>
        <fullName evidence="1">Uncharacterized protein</fullName>
    </submittedName>
</protein>
<organism evidence="1">
    <name type="scientific">Myoviridae sp. ctuJM17</name>
    <dbReference type="NCBI Taxonomy" id="2825200"/>
    <lineage>
        <taxon>Viruses</taxon>
        <taxon>Duplodnaviria</taxon>
        <taxon>Heunggongvirae</taxon>
        <taxon>Uroviricota</taxon>
        <taxon>Caudoviricetes</taxon>
    </lineage>
</organism>